<name>Q480D6_COLP3</name>
<evidence type="ECO:0000313" key="1">
    <source>
        <dbReference type="EMBL" id="AAZ28772.1"/>
    </source>
</evidence>
<accession>Q480D6</accession>
<protein>
    <submittedName>
        <fullName evidence="1">Uncharacterized protein</fullName>
    </submittedName>
</protein>
<proteinExistence type="predicted"/>
<dbReference type="HOGENOM" id="CLU_3395934_0_0_6"/>
<organism evidence="1 2">
    <name type="scientific">Colwellia psychrerythraea (strain 34H / ATCC BAA-681)</name>
    <name type="common">Vibrio psychroerythus</name>
    <dbReference type="NCBI Taxonomy" id="167879"/>
    <lineage>
        <taxon>Bacteria</taxon>
        <taxon>Pseudomonadati</taxon>
        <taxon>Pseudomonadota</taxon>
        <taxon>Gammaproteobacteria</taxon>
        <taxon>Alteromonadales</taxon>
        <taxon>Colwelliaceae</taxon>
        <taxon>Colwellia</taxon>
    </lineage>
</organism>
<dbReference type="Proteomes" id="UP000000547">
    <property type="component" value="Chromosome"/>
</dbReference>
<dbReference type="KEGG" id="cps:CPS_2878"/>
<evidence type="ECO:0000313" key="2">
    <source>
        <dbReference type="Proteomes" id="UP000000547"/>
    </source>
</evidence>
<dbReference type="EMBL" id="CP000083">
    <property type="protein sequence ID" value="AAZ28772.1"/>
    <property type="molecule type" value="Genomic_DNA"/>
</dbReference>
<dbReference type="AlphaFoldDB" id="Q480D6"/>
<sequence>MYDLQLMKIKKAFVYIEYIKNNINQNIVNIL</sequence>
<gene>
    <name evidence="1" type="ordered locus">CPS_2878</name>
</gene>
<reference evidence="1" key="1">
    <citation type="journal article" date="2005" name="Proc. Natl. Acad. Sci. U.S.A.">
        <title>The psychrophilic lifestyle as revealed by the genome sequence of Colwellia psychrerythraea 34H through genomic and proteomic analyses.</title>
        <authorList>
            <person name="Methe B.A."/>
            <person name="Nelson K.E."/>
            <person name="Deming J.W."/>
            <person name="Momen B."/>
            <person name="Melamud E."/>
            <person name="Zhang X."/>
            <person name="Moult J."/>
            <person name="Madupu R."/>
            <person name="Nelson W.C."/>
            <person name="Dodson R.J."/>
            <person name="Brinkac L.M."/>
            <person name="Daugherty S.C."/>
            <person name="Durkin A.S."/>
            <person name="DeBoy R.T."/>
            <person name="Kolonay J.F."/>
            <person name="Sullivan S.A."/>
            <person name="Zhou L."/>
            <person name="Davidsen T.M."/>
            <person name="Wu M."/>
            <person name="Huston A.L."/>
            <person name="Lewis M."/>
            <person name="Weaver B."/>
            <person name="Weidman J.F."/>
            <person name="Khouri H."/>
            <person name="Utterback T.R."/>
            <person name="Feldblyum T.V."/>
            <person name="Fraser C.M."/>
        </authorList>
    </citation>
    <scope>NUCLEOTIDE SEQUENCE [LARGE SCALE GENOMIC DNA]</scope>
    <source>
        <strain evidence="1">34H</strain>
    </source>
</reference>